<comment type="caution">
    <text evidence="2">The sequence shown here is derived from an EMBL/GenBank/DDBJ whole genome shotgun (WGS) entry which is preliminary data.</text>
</comment>
<dbReference type="GeneID" id="93163825"/>
<evidence type="ECO:0008006" key="4">
    <source>
        <dbReference type="Google" id="ProtNLM"/>
    </source>
</evidence>
<name>A0A0J9EKH1_9FIRM</name>
<accession>A0A0J9EKH1</accession>
<proteinExistence type="predicted"/>
<sequence length="436" mass="47980">MRVRRGGSDRLIRRFIAGTVLLMLLLLGGRYIGRAAGSIPRNDYRRMIKAGGQWLVETIWIQAQPGKRISGEGGGDPYVGQADPDPSYRKYQAVKTFYQEHQYLAWYGNEETGQQSPEDEQLAAASGQGSGQGTEYAQGNAGGNTYTQGNAGRGGAPGSGLQGGSGTMEIPETLTGTLNRPITGNTYVMEQLADYDFLMKHFYSVHTSTTAGRDLMNAKALLERDMSMQGDHSKPQILIYHTHSQEAFADSGPGQTVVGVGGYLTSLLEAKGYNVYHDTTVYDLKNGQLDRSKAYNYALDGITNILQQNPSIEVVLDIHRDGVGENVHLVTQVDGKDTAQIMFFNGLSQTPEGAIEYLQNPYREDNLAFSLQMQLDAAAYYPGFTRKIYLKGLRYNEHLRPKSSLIEVGAQNNTYQEALNAMEPLSELLDMVLSKK</sequence>
<protein>
    <recommendedName>
        <fullName evidence="4">Stage II sporulation protein P</fullName>
    </recommendedName>
</protein>
<feature type="compositionally biased region" description="Gly residues" evidence="1">
    <location>
        <begin position="151"/>
        <end position="166"/>
    </location>
</feature>
<evidence type="ECO:0000313" key="2">
    <source>
        <dbReference type="EMBL" id="KMW16045.1"/>
    </source>
</evidence>
<evidence type="ECO:0000256" key="1">
    <source>
        <dbReference type="SAM" id="MobiDB-lite"/>
    </source>
</evidence>
<dbReference type="InterPro" id="IPR010897">
    <property type="entry name" value="Spore_II_P"/>
</dbReference>
<feature type="region of interest" description="Disordered" evidence="1">
    <location>
        <begin position="111"/>
        <end position="168"/>
    </location>
</feature>
<reference evidence="2 3" key="1">
    <citation type="submission" date="2011-04" db="EMBL/GenBank/DDBJ databases">
        <title>The Genome Sequence of Clostridium citroniae WAL-19142.</title>
        <authorList>
            <consortium name="The Broad Institute Genome Sequencing Platform"/>
            <person name="Earl A."/>
            <person name="Ward D."/>
            <person name="Feldgarden M."/>
            <person name="Gevers D."/>
            <person name="Warren Y.A."/>
            <person name="Tyrrell K.L."/>
            <person name="Citron D.M."/>
            <person name="Goldstein E.J."/>
            <person name="Daigneault M."/>
            <person name="Allen-Vercoe E."/>
            <person name="Young S.K."/>
            <person name="Zeng Q."/>
            <person name="Gargeya S."/>
            <person name="Fitzgerald M."/>
            <person name="Haas B."/>
            <person name="Abouelleil A."/>
            <person name="Alvarado L."/>
            <person name="Arachchi H.M."/>
            <person name="Berlin A."/>
            <person name="Brown A."/>
            <person name="Chapman S.B."/>
            <person name="Chen Z."/>
            <person name="Dunbar C."/>
            <person name="Freedman E."/>
            <person name="Gearin G."/>
            <person name="Gellesch M."/>
            <person name="Goldberg J."/>
            <person name="Griggs A."/>
            <person name="Gujja S."/>
            <person name="Heilman E.R."/>
            <person name="Heiman D."/>
            <person name="Howarth C."/>
            <person name="Larson L."/>
            <person name="Lui A."/>
            <person name="MacDonald P.J."/>
            <person name="Mehta T."/>
            <person name="Montmayeur A."/>
            <person name="Murphy C."/>
            <person name="Neiman D."/>
            <person name="Pearson M."/>
            <person name="Priest M."/>
            <person name="Roberts A."/>
            <person name="Saif S."/>
            <person name="Shea T."/>
            <person name="Shenoy N."/>
            <person name="Sisk P."/>
            <person name="Stolte C."/>
            <person name="Sykes S."/>
            <person name="White J."/>
            <person name="Yandava C."/>
            <person name="Wortman J."/>
            <person name="Nusbaum C."/>
            <person name="Birren B."/>
        </authorList>
    </citation>
    <scope>NUCLEOTIDE SEQUENCE [LARGE SCALE GENOMIC DNA]</scope>
    <source>
        <strain evidence="2 3">WAL-19142</strain>
    </source>
</reference>
<dbReference type="OrthoDB" id="1633470at2"/>
<gene>
    <name evidence="2" type="ORF">HMPREF9470_04483</name>
</gene>
<evidence type="ECO:0000313" key="3">
    <source>
        <dbReference type="Proteomes" id="UP000037392"/>
    </source>
</evidence>
<dbReference type="RefSeq" id="WP_048930745.1">
    <property type="nucleotide sequence ID" value="NZ_KQ235882.1"/>
</dbReference>
<dbReference type="PATRIC" id="fig|742734.4.peg.4807"/>
<dbReference type="Proteomes" id="UP000037392">
    <property type="component" value="Unassembled WGS sequence"/>
</dbReference>
<dbReference type="Pfam" id="PF07454">
    <property type="entry name" value="SpoIIP"/>
    <property type="match status" value="1"/>
</dbReference>
<organism evidence="2 3">
    <name type="scientific">[Clostridium] citroniae WAL-19142</name>
    <dbReference type="NCBI Taxonomy" id="742734"/>
    <lineage>
        <taxon>Bacteria</taxon>
        <taxon>Bacillati</taxon>
        <taxon>Bacillota</taxon>
        <taxon>Clostridia</taxon>
        <taxon>Lachnospirales</taxon>
        <taxon>Lachnospiraceae</taxon>
        <taxon>Enterocloster</taxon>
    </lineage>
</organism>
<dbReference type="EMBL" id="ADLK01000032">
    <property type="protein sequence ID" value="KMW16045.1"/>
    <property type="molecule type" value="Genomic_DNA"/>
</dbReference>
<dbReference type="AlphaFoldDB" id="A0A0J9EKH1"/>